<keyword evidence="1 7" id="KW-0436">Ligase</keyword>
<feature type="compositionally biased region" description="Basic residues" evidence="5">
    <location>
        <begin position="1"/>
        <end position="10"/>
    </location>
</feature>
<protein>
    <recommendedName>
        <fullName evidence="3">biotin--[biotin carboxyl-carrier protein] ligase</fullName>
        <ecNumber evidence="3">6.3.4.15</ecNumber>
    </recommendedName>
</protein>
<dbReference type="InterPro" id="IPR003142">
    <property type="entry name" value="BPL_C"/>
</dbReference>
<evidence type="ECO:0000256" key="1">
    <source>
        <dbReference type="ARBA" id="ARBA00022598"/>
    </source>
</evidence>
<feature type="domain" description="BPL/LPL catalytic" evidence="6">
    <location>
        <begin position="15"/>
        <end position="207"/>
    </location>
</feature>
<dbReference type="InterPro" id="IPR004143">
    <property type="entry name" value="BPL_LPL_catalytic"/>
</dbReference>
<dbReference type="InterPro" id="IPR004408">
    <property type="entry name" value="Biotin_CoA_COase_ligase"/>
</dbReference>
<sequence>MSKGPRRQRPKPLSAERTEDLSAWPEGVARHVLDEVDSTNSEAQRIAPGLTQPTWILARRQTAARGRRGRAWISPRGNLAATLVMRPGGEPAHAALRSFVAALALADALETVAGPRATISLKWPNDVLLNGGKVAGILLESVGQGGGVSRLAVGIGVNLAEAPPREALEPGAAEPVSLLGETGVRVEPEEFLTYLAAAFAKWEARFVTYGFHPIRTAWLGRAAKLGQTITARTAAEIVEGTFETVAEDGALVIATARGRRNVPAADVYF</sequence>
<dbReference type="PROSITE" id="PS51733">
    <property type="entry name" value="BPL_LPL_CATALYTIC"/>
    <property type="match status" value="1"/>
</dbReference>
<organism evidence="7 8">
    <name type="scientific">Albidovulum aquaemixtae</name>
    <dbReference type="NCBI Taxonomy" id="1542388"/>
    <lineage>
        <taxon>Bacteria</taxon>
        <taxon>Pseudomonadati</taxon>
        <taxon>Pseudomonadota</taxon>
        <taxon>Alphaproteobacteria</taxon>
        <taxon>Rhodobacterales</taxon>
        <taxon>Paracoccaceae</taxon>
        <taxon>Albidovulum</taxon>
    </lineage>
</organism>
<evidence type="ECO:0000256" key="4">
    <source>
        <dbReference type="ARBA" id="ARBA00047846"/>
    </source>
</evidence>
<dbReference type="EMBL" id="OMOQ01000001">
    <property type="protein sequence ID" value="SPH17346.1"/>
    <property type="molecule type" value="Genomic_DNA"/>
</dbReference>
<feature type="region of interest" description="Disordered" evidence="5">
    <location>
        <begin position="1"/>
        <end position="21"/>
    </location>
</feature>
<gene>
    <name evidence="7" type="primary">birA_1</name>
    <name evidence="7" type="ORF">DEA8626_00864</name>
</gene>
<dbReference type="PANTHER" id="PTHR12835">
    <property type="entry name" value="BIOTIN PROTEIN LIGASE"/>
    <property type="match status" value="1"/>
</dbReference>
<dbReference type="NCBIfam" id="TIGR00121">
    <property type="entry name" value="birA_ligase"/>
    <property type="match status" value="1"/>
</dbReference>
<dbReference type="CDD" id="cd16442">
    <property type="entry name" value="BPL"/>
    <property type="match status" value="1"/>
</dbReference>
<accession>A0A2R8B408</accession>
<dbReference type="AlphaFoldDB" id="A0A2R8B408"/>
<reference evidence="7 8" key="1">
    <citation type="submission" date="2018-03" db="EMBL/GenBank/DDBJ databases">
        <authorList>
            <person name="Keele B.F."/>
        </authorList>
    </citation>
    <scope>NUCLEOTIDE SEQUENCE [LARGE SCALE GENOMIC DNA]</scope>
    <source>
        <strain evidence="7 8">CECT 8626</strain>
    </source>
</reference>
<evidence type="ECO:0000256" key="3">
    <source>
        <dbReference type="ARBA" id="ARBA00024227"/>
    </source>
</evidence>
<dbReference type="GO" id="GO:0005737">
    <property type="term" value="C:cytoplasm"/>
    <property type="evidence" value="ECO:0007669"/>
    <property type="project" value="TreeGrafter"/>
</dbReference>
<keyword evidence="2" id="KW-0092">Biotin</keyword>
<dbReference type="EC" id="6.3.4.15" evidence="3"/>
<proteinExistence type="predicted"/>
<dbReference type="GO" id="GO:0004077">
    <property type="term" value="F:biotin--[biotin carboxyl-carrier protein] ligase activity"/>
    <property type="evidence" value="ECO:0007669"/>
    <property type="project" value="UniProtKB-EC"/>
</dbReference>
<evidence type="ECO:0000256" key="5">
    <source>
        <dbReference type="SAM" id="MobiDB-lite"/>
    </source>
</evidence>
<evidence type="ECO:0000259" key="6">
    <source>
        <dbReference type="PROSITE" id="PS51733"/>
    </source>
</evidence>
<keyword evidence="8" id="KW-1185">Reference proteome</keyword>
<dbReference type="Gene3D" id="3.30.930.10">
    <property type="entry name" value="Bira Bifunctional Protein, Domain 2"/>
    <property type="match status" value="1"/>
</dbReference>
<dbReference type="InterPro" id="IPR045864">
    <property type="entry name" value="aa-tRNA-synth_II/BPL/LPL"/>
</dbReference>
<dbReference type="Gene3D" id="2.30.30.100">
    <property type="match status" value="1"/>
</dbReference>
<name>A0A2R8B408_9RHOB</name>
<dbReference type="PANTHER" id="PTHR12835:SF5">
    <property type="entry name" value="BIOTIN--PROTEIN LIGASE"/>
    <property type="match status" value="1"/>
</dbReference>
<dbReference type="SUPFAM" id="SSF55681">
    <property type="entry name" value="Class II aaRS and biotin synthetases"/>
    <property type="match status" value="1"/>
</dbReference>
<comment type="catalytic activity">
    <reaction evidence="4">
        <text>biotin + L-lysyl-[protein] + ATP = N(6)-biotinyl-L-lysyl-[protein] + AMP + diphosphate + H(+)</text>
        <dbReference type="Rhea" id="RHEA:11756"/>
        <dbReference type="Rhea" id="RHEA-COMP:9752"/>
        <dbReference type="Rhea" id="RHEA-COMP:10505"/>
        <dbReference type="ChEBI" id="CHEBI:15378"/>
        <dbReference type="ChEBI" id="CHEBI:29969"/>
        <dbReference type="ChEBI" id="CHEBI:30616"/>
        <dbReference type="ChEBI" id="CHEBI:33019"/>
        <dbReference type="ChEBI" id="CHEBI:57586"/>
        <dbReference type="ChEBI" id="CHEBI:83144"/>
        <dbReference type="ChEBI" id="CHEBI:456215"/>
        <dbReference type="EC" id="6.3.4.15"/>
    </reaction>
</comment>
<dbReference type="Pfam" id="PF03099">
    <property type="entry name" value="BPL_LplA_LipB"/>
    <property type="match status" value="1"/>
</dbReference>
<evidence type="ECO:0000313" key="7">
    <source>
        <dbReference type="EMBL" id="SPH17346.1"/>
    </source>
</evidence>
<evidence type="ECO:0000313" key="8">
    <source>
        <dbReference type="Proteomes" id="UP000244924"/>
    </source>
</evidence>
<dbReference type="Proteomes" id="UP000244924">
    <property type="component" value="Unassembled WGS sequence"/>
</dbReference>
<dbReference type="Pfam" id="PF02237">
    <property type="entry name" value="BPL_C"/>
    <property type="match status" value="1"/>
</dbReference>
<evidence type="ECO:0000256" key="2">
    <source>
        <dbReference type="ARBA" id="ARBA00023267"/>
    </source>
</evidence>